<dbReference type="EMBL" id="CASHTH010000441">
    <property type="protein sequence ID" value="CAI8001431.1"/>
    <property type="molecule type" value="Genomic_DNA"/>
</dbReference>
<evidence type="ECO:0000256" key="1">
    <source>
        <dbReference type="SAM" id="MobiDB-lite"/>
    </source>
</evidence>
<comment type="caution">
    <text evidence="2">The sequence shown here is derived from an EMBL/GenBank/DDBJ whole genome shotgun (WGS) entry which is preliminary data.</text>
</comment>
<protein>
    <submittedName>
        <fullName evidence="2">Uncharacterized protein</fullName>
    </submittedName>
</protein>
<sequence length="284" mass="32251">MVTIYSQEKQWPQALECSLRSLAECGPPESIDKEVILHIFRTYQGNLLSETVNHHMSDFVERGVQMFSALIGHWESKKLDMSELEEILGKDLSIICFPLSLIIRDKKKFSFEFHMKVAKEVVEQMMNGAPKPEDLINSQHGTSKEKPTKDNFSSEALSSDTRLWTQVMRNLGKDVYKKSSVVLGGSSLNAFNKDMGSSVPVGDVLAFSCGHAFPEGDFESRVLIEFKERVQNFPLPIPQTLLQLQSCYKKSISYPVACPYCVFQHLRQLQLQECPDTPIKPWTL</sequence>
<gene>
    <name evidence="2" type="ORF">GBAR_LOCUS3189</name>
</gene>
<dbReference type="AlphaFoldDB" id="A0AA35W0L3"/>
<dbReference type="Proteomes" id="UP001174909">
    <property type="component" value="Unassembled WGS sequence"/>
</dbReference>
<organism evidence="2 3">
    <name type="scientific">Geodia barretti</name>
    <name type="common">Barrett's horny sponge</name>
    <dbReference type="NCBI Taxonomy" id="519541"/>
    <lineage>
        <taxon>Eukaryota</taxon>
        <taxon>Metazoa</taxon>
        <taxon>Porifera</taxon>
        <taxon>Demospongiae</taxon>
        <taxon>Heteroscleromorpha</taxon>
        <taxon>Tetractinellida</taxon>
        <taxon>Astrophorina</taxon>
        <taxon>Geodiidae</taxon>
        <taxon>Geodia</taxon>
    </lineage>
</organism>
<accession>A0AA35W0L3</accession>
<name>A0AA35W0L3_GEOBA</name>
<evidence type="ECO:0000313" key="3">
    <source>
        <dbReference type="Proteomes" id="UP001174909"/>
    </source>
</evidence>
<keyword evidence="3" id="KW-1185">Reference proteome</keyword>
<proteinExistence type="predicted"/>
<evidence type="ECO:0000313" key="2">
    <source>
        <dbReference type="EMBL" id="CAI8001431.1"/>
    </source>
</evidence>
<feature type="region of interest" description="Disordered" evidence="1">
    <location>
        <begin position="130"/>
        <end position="155"/>
    </location>
</feature>
<reference evidence="2" key="1">
    <citation type="submission" date="2023-03" db="EMBL/GenBank/DDBJ databases">
        <authorList>
            <person name="Steffen K."/>
            <person name="Cardenas P."/>
        </authorList>
    </citation>
    <scope>NUCLEOTIDE SEQUENCE</scope>
</reference>